<sequence>MGFLKKIVGLVAIAALTYFTFGAGGLVASGALGSGFLGVAIGSVIVAVGTYIVQAILMATSRAPKMDAGKTTVKISDPPRWLHCGRARSGGGVVFGEFDGDGRFWYIVIHSDEILHAPYTYFLDDEPVTVGVDRYVVQKEFRLKTNKDKDPADYDGQGKGYVRIWTTTYSETDPTPPRIAALDAAFPSLWTSDHKLVGTTFSVICIDALKLEHRQKIYRWRGPFGLGEPAVSVIGNWANAFDPRDPTQVMGNRTTYKPTRNAALVWAWFRTHPFGRGKLESSINWERIAEQADLCDEEIVGIEGTQKRYEASAAIVDSKRRVDAEKELLLACDGYIIFDETGLSWVRVGHWYNPTLSFSRNRDIMAMSSVEAQDGESETQGVIVKYMEPDANYTAQPSAAWINPLYYDPLTTPKFLTVEILACQNHNQAMRLAKGIGMRSQPRHKITPTVNLRGLQARHERIINLNYDNVFAGDYEIATPVEMDGSGILTGFGAVPITPARWTLLPGEEQPKPVVDGSSGTVSYPAIAGENVYYGDSTIKIDFPTLAREDAAYVAEYIPTSAITGSETDPWTPMAINEVTAVSATVPSGVSYTVRYRYVVGSGAGSAWEYSVISPETPMPSPEGLTAVGGAGEAVITWQNPQDLRFRSSDTWRGATPDYGSATKIVPNYAGGVGQVQSITDTVAAGTWYYWNVATDGAMIESNPAGPVSATVT</sequence>
<keyword evidence="1" id="KW-0812">Transmembrane</keyword>
<keyword evidence="3" id="KW-1185">Reference proteome</keyword>
<evidence type="ECO:0008006" key="4">
    <source>
        <dbReference type="Google" id="ProtNLM"/>
    </source>
</evidence>
<dbReference type="RefSeq" id="WP_380793991.1">
    <property type="nucleotide sequence ID" value="NZ_JBHRVU010000004.1"/>
</dbReference>
<accession>A0ABV7NDG4</accession>
<evidence type="ECO:0000256" key="1">
    <source>
        <dbReference type="SAM" id="Phobius"/>
    </source>
</evidence>
<keyword evidence="1" id="KW-0472">Membrane</keyword>
<dbReference type="EMBL" id="JBHRVU010000004">
    <property type="protein sequence ID" value="MFC3440758.1"/>
    <property type="molecule type" value="Genomic_DNA"/>
</dbReference>
<reference evidence="3" key="1">
    <citation type="journal article" date="2019" name="Int. J. Syst. Evol. Microbiol.">
        <title>The Global Catalogue of Microorganisms (GCM) 10K type strain sequencing project: providing services to taxonomists for standard genome sequencing and annotation.</title>
        <authorList>
            <consortium name="The Broad Institute Genomics Platform"/>
            <consortium name="The Broad Institute Genome Sequencing Center for Infectious Disease"/>
            <person name="Wu L."/>
            <person name="Ma J."/>
        </authorList>
    </citation>
    <scope>NUCLEOTIDE SEQUENCE [LARGE SCALE GENOMIC DNA]</scope>
    <source>
        <strain evidence="3">CCM 7491</strain>
    </source>
</reference>
<feature type="transmembrane region" description="Helical" evidence="1">
    <location>
        <begin position="35"/>
        <end position="57"/>
    </location>
</feature>
<keyword evidence="1" id="KW-1133">Transmembrane helix</keyword>
<gene>
    <name evidence="2" type="ORF">ACFOKF_06010</name>
</gene>
<organism evidence="2 3">
    <name type="scientific">Sphingobium rhizovicinum</name>
    <dbReference type="NCBI Taxonomy" id="432308"/>
    <lineage>
        <taxon>Bacteria</taxon>
        <taxon>Pseudomonadati</taxon>
        <taxon>Pseudomonadota</taxon>
        <taxon>Alphaproteobacteria</taxon>
        <taxon>Sphingomonadales</taxon>
        <taxon>Sphingomonadaceae</taxon>
        <taxon>Sphingobium</taxon>
    </lineage>
</organism>
<comment type="caution">
    <text evidence="2">The sequence shown here is derived from an EMBL/GenBank/DDBJ whole genome shotgun (WGS) entry which is preliminary data.</text>
</comment>
<proteinExistence type="predicted"/>
<evidence type="ECO:0000313" key="2">
    <source>
        <dbReference type="EMBL" id="MFC3440758.1"/>
    </source>
</evidence>
<evidence type="ECO:0000313" key="3">
    <source>
        <dbReference type="Proteomes" id="UP001595681"/>
    </source>
</evidence>
<name>A0ABV7NDG4_9SPHN</name>
<dbReference type="Proteomes" id="UP001595681">
    <property type="component" value="Unassembled WGS sequence"/>
</dbReference>
<feature type="transmembrane region" description="Helical" evidence="1">
    <location>
        <begin position="7"/>
        <end position="29"/>
    </location>
</feature>
<protein>
    <recommendedName>
        <fullName evidence="4">Fibronectin type-III domain-containing protein</fullName>
    </recommendedName>
</protein>